<organism evidence="6 7">
    <name type="scientific">Trachymyrmex septentrionalis</name>
    <dbReference type="NCBI Taxonomy" id="34720"/>
    <lineage>
        <taxon>Eukaryota</taxon>
        <taxon>Metazoa</taxon>
        <taxon>Ecdysozoa</taxon>
        <taxon>Arthropoda</taxon>
        <taxon>Hexapoda</taxon>
        <taxon>Insecta</taxon>
        <taxon>Pterygota</taxon>
        <taxon>Neoptera</taxon>
        <taxon>Endopterygota</taxon>
        <taxon>Hymenoptera</taxon>
        <taxon>Apocrita</taxon>
        <taxon>Aculeata</taxon>
        <taxon>Formicoidea</taxon>
        <taxon>Formicidae</taxon>
        <taxon>Myrmicinae</taxon>
        <taxon>Trachymyrmex</taxon>
    </lineage>
</organism>
<evidence type="ECO:0000313" key="6">
    <source>
        <dbReference type="EMBL" id="KYN39211.1"/>
    </source>
</evidence>
<sequence>RILGSNLDRVGKESNPDNDMTANEDTIQKTDNFVPVAVLHKHLWDYFIVESDTKAICKKCDLTIKYHTITDFKKHLKRYHKLVDNESNSDNDMIANEDITPKIDNFIRVRHWIRFWVQVVKYDLRF</sequence>
<evidence type="ECO:0000313" key="7">
    <source>
        <dbReference type="Proteomes" id="UP000078541"/>
    </source>
</evidence>
<accession>A0A151JX14</accession>
<keyword evidence="7" id="KW-1185">Reference proteome</keyword>
<name>A0A151JX14_9HYME</name>
<dbReference type="AlphaFoldDB" id="A0A151JX14"/>
<protein>
    <recommendedName>
        <fullName evidence="5">BED-type domain-containing protein</fullName>
    </recommendedName>
</protein>
<dbReference type="SUPFAM" id="SSF57667">
    <property type="entry name" value="beta-beta-alpha zinc fingers"/>
    <property type="match status" value="1"/>
</dbReference>
<feature type="region of interest" description="Disordered" evidence="4">
    <location>
        <begin position="1"/>
        <end position="24"/>
    </location>
</feature>
<keyword evidence="3" id="KW-0862">Zinc</keyword>
<dbReference type="Proteomes" id="UP000078541">
    <property type="component" value="Unassembled WGS sequence"/>
</dbReference>
<keyword evidence="2" id="KW-0863">Zinc-finger</keyword>
<keyword evidence="1" id="KW-0479">Metal-binding</keyword>
<evidence type="ECO:0000259" key="5">
    <source>
        <dbReference type="Pfam" id="PF02892"/>
    </source>
</evidence>
<reference evidence="6 7" key="1">
    <citation type="submission" date="2016-03" db="EMBL/GenBank/DDBJ databases">
        <title>Trachymyrmex septentrionalis WGS genome.</title>
        <authorList>
            <person name="Nygaard S."/>
            <person name="Hu H."/>
            <person name="Boomsma J."/>
            <person name="Zhang G."/>
        </authorList>
    </citation>
    <scope>NUCLEOTIDE SEQUENCE [LARGE SCALE GENOMIC DNA]</scope>
    <source>
        <strain evidence="6">Tsep2-gDNA-1</strain>
        <tissue evidence="6">Whole body</tissue>
    </source>
</reference>
<feature type="domain" description="BED-type" evidence="5">
    <location>
        <begin position="43"/>
        <end position="81"/>
    </location>
</feature>
<proteinExistence type="predicted"/>
<evidence type="ECO:0000256" key="3">
    <source>
        <dbReference type="ARBA" id="ARBA00022833"/>
    </source>
</evidence>
<dbReference type="GO" id="GO:0003677">
    <property type="term" value="F:DNA binding"/>
    <property type="evidence" value="ECO:0007669"/>
    <property type="project" value="InterPro"/>
</dbReference>
<evidence type="ECO:0000256" key="4">
    <source>
        <dbReference type="SAM" id="MobiDB-lite"/>
    </source>
</evidence>
<dbReference type="EMBL" id="KQ981623">
    <property type="protein sequence ID" value="KYN39211.1"/>
    <property type="molecule type" value="Genomic_DNA"/>
</dbReference>
<dbReference type="InterPro" id="IPR036236">
    <property type="entry name" value="Znf_C2H2_sf"/>
</dbReference>
<evidence type="ECO:0000256" key="1">
    <source>
        <dbReference type="ARBA" id="ARBA00022723"/>
    </source>
</evidence>
<dbReference type="STRING" id="34720.A0A151JX14"/>
<feature type="non-terminal residue" evidence="6">
    <location>
        <position position="1"/>
    </location>
</feature>
<dbReference type="GO" id="GO:0008270">
    <property type="term" value="F:zinc ion binding"/>
    <property type="evidence" value="ECO:0007669"/>
    <property type="project" value="UniProtKB-KW"/>
</dbReference>
<gene>
    <name evidence="6" type="ORF">ALC56_06416</name>
</gene>
<evidence type="ECO:0000256" key="2">
    <source>
        <dbReference type="ARBA" id="ARBA00022771"/>
    </source>
</evidence>
<dbReference type="Pfam" id="PF02892">
    <property type="entry name" value="zf-BED"/>
    <property type="match status" value="1"/>
</dbReference>
<dbReference type="InterPro" id="IPR003656">
    <property type="entry name" value="Znf_BED"/>
</dbReference>